<dbReference type="CDD" id="cd08952">
    <property type="entry name" value="KR_1_SDR_x"/>
    <property type="match status" value="3"/>
</dbReference>
<evidence type="ECO:0000256" key="1">
    <source>
        <dbReference type="ARBA" id="ARBA00001957"/>
    </source>
</evidence>
<dbReference type="PANTHER" id="PTHR43775">
    <property type="entry name" value="FATTY ACID SYNTHASE"/>
    <property type="match status" value="1"/>
</dbReference>
<dbReference type="InterPro" id="IPR020807">
    <property type="entry name" value="PKS_DH"/>
</dbReference>
<reference evidence="15" key="1">
    <citation type="journal article" date="2019" name="Int. J. Syst. Evol. Microbiol.">
        <title>The Global Catalogue of Microorganisms (GCM) 10K type strain sequencing project: providing services to taxonomists for standard genome sequencing and annotation.</title>
        <authorList>
            <consortium name="The Broad Institute Genomics Platform"/>
            <consortium name="The Broad Institute Genome Sequencing Center for Infectious Disease"/>
            <person name="Wu L."/>
            <person name="Ma J."/>
        </authorList>
    </citation>
    <scope>NUCLEOTIDE SEQUENCE [LARGE SCALE GENOMIC DNA]</scope>
    <source>
        <strain evidence="15">CCUG 59778</strain>
    </source>
</reference>
<dbReference type="SMART" id="SM00823">
    <property type="entry name" value="PKS_PP"/>
    <property type="match status" value="5"/>
</dbReference>
<dbReference type="SMART" id="SM00826">
    <property type="entry name" value="PKS_DH"/>
    <property type="match status" value="1"/>
</dbReference>
<feature type="region of interest" description="Disordered" evidence="10">
    <location>
        <begin position="7480"/>
        <end position="7504"/>
    </location>
</feature>
<keyword evidence="15" id="KW-1185">Reference proteome</keyword>
<evidence type="ECO:0000256" key="5">
    <source>
        <dbReference type="ARBA" id="ARBA00022679"/>
    </source>
</evidence>
<dbReference type="Gene3D" id="3.40.366.10">
    <property type="entry name" value="Malonyl-Coenzyme A Acyl Carrier Protein, domain 2"/>
    <property type="match status" value="5"/>
</dbReference>
<dbReference type="InterPro" id="IPR016035">
    <property type="entry name" value="Acyl_Trfase/lysoPLipase"/>
</dbReference>
<evidence type="ECO:0000259" key="12">
    <source>
        <dbReference type="PROSITE" id="PS52004"/>
    </source>
</evidence>
<feature type="active site" description="Proton acceptor; for dehydratase activity" evidence="9">
    <location>
        <position position="982"/>
    </location>
</feature>
<dbReference type="Pfam" id="PF00550">
    <property type="entry name" value="PP-binding"/>
    <property type="match status" value="5"/>
</dbReference>
<keyword evidence="8" id="KW-0012">Acyltransferase</keyword>
<comment type="pathway">
    <text evidence="2">Antibiotic biosynthesis.</text>
</comment>
<accession>A0ABW0EW41</accession>
<dbReference type="Pfam" id="PF14765">
    <property type="entry name" value="PS-DH"/>
    <property type="match status" value="1"/>
</dbReference>
<dbReference type="Gene3D" id="3.10.129.10">
    <property type="entry name" value="Hotdog Thioesterase"/>
    <property type="match status" value="1"/>
</dbReference>
<proteinExistence type="predicted"/>
<dbReference type="Proteomes" id="UP001596157">
    <property type="component" value="Unassembled WGS sequence"/>
</dbReference>
<dbReference type="PANTHER" id="PTHR43775:SF51">
    <property type="entry name" value="INACTIVE PHENOLPHTHIOCEROL SYNTHESIS POLYKETIDE SYNTHASE TYPE I PKS1-RELATED"/>
    <property type="match status" value="1"/>
</dbReference>
<keyword evidence="5" id="KW-0808">Transferase</keyword>
<dbReference type="Pfam" id="PF08990">
    <property type="entry name" value="Docking"/>
    <property type="match status" value="1"/>
</dbReference>
<feature type="region of interest" description="Disordered" evidence="10">
    <location>
        <begin position="457"/>
        <end position="487"/>
    </location>
</feature>
<evidence type="ECO:0000256" key="4">
    <source>
        <dbReference type="ARBA" id="ARBA00022553"/>
    </source>
</evidence>
<dbReference type="InterPro" id="IPR020806">
    <property type="entry name" value="PKS_PP-bd"/>
</dbReference>
<dbReference type="InterPro" id="IPR036736">
    <property type="entry name" value="ACP-like_sf"/>
</dbReference>
<dbReference type="SMART" id="SM00827">
    <property type="entry name" value="PKS_AT"/>
    <property type="match status" value="5"/>
</dbReference>
<evidence type="ECO:0000259" key="13">
    <source>
        <dbReference type="PROSITE" id="PS52019"/>
    </source>
</evidence>
<feature type="domain" description="Carrier" evidence="11">
    <location>
        <begin position="5919"/>
        <end position="5997"/>
    </location>
</feature>
<feature type="domain" description="Carrier" evidence="11">
    <location>
        <begin position="4575"/>
        <end position="4650"/>
    </location>
</feature>
<dbReference type="Pfam" id="PF16197">
    <property type="entry name" value="KAsynt_C_assoc"/>
    <property type="match status" value="5"/>
</dbReference>
<dbReference type="RefSeq" id="WP_378250291.1">
    <property type="nucleotide sequence ID" value="NZ_JBHSKF010000016.1"/>
</dbReference>
<dbReference type="Gene3D" id="3.10.129.120">
    <property type="match status" value="1"/>
</dbReference>
<feature type="compositionally biased region" description="Acidic residues" evidence="10">
    <location>
        <begin position="7486"/>
        <end position="7504"/>
    </location>
</feature>
<dbReference type="Pfam" id="PF02801">
    <property type="entry name" value="Ketoacyl-synt_C"/>
    <property type="match status" value="5"/>
</dbReference>
<dbReference type="PROSITE" id="PS52004">
    <property type="entry name" value="KS3_2"/>
    <property type="match status" value="5"/>
</dbReference>
<dbReference type="InterPro" id="IPR016036">
    <property type="entry name" value="Malonyl_transacylase_ACP-bd"/>
</dbReference>
<feature type="compositionally biased region" description="Low complexity" evidence="10">
    <location>
        <begin position="468"/>
        <end position="477"/>
    </location>
</feature>
<dbReference type="Pfam" id="PF18369">
    <property type="entry name" value="PKS_DE"/>
    <property type="match status" value="1"/>
</dbReference>
<evidence type="ECO:0000256" key="10">
    <source>
        <dbReference type="SAM" id="MobiDB-lite"/>
    </source>
</evidence>
<dbReference type="InterPro" id="IPR001227">
    <property type="entry name" value="Ac_transferase_dom_sf"/>
</dbReference>
<dbReference type="CDD" id="cd08956">
    <property type="entry name" value="KR_3_FAS_SDR_x"/>
    <property type="match status" value="1"/>
</dbReference>
<feature type="domain" description="PKS/mFAS DH" evidence="13">
    <location>
        <begin position="950"/>
        <end position="1213"/>
    </location>
</feature>
<evidence type="ECO:0000256" key="3">
    <source>
        <dbReference type="ARBA" id="ARBA00022450"/>
    </source>
</evidence>
<dbReference type="Gene3D" id="3.30.70.3290">
    <property type="match status" value="5"/>
</dbReference>
<evidence type="ECO:0000256" key="9">
    <source>
        <dbReference type="PROSITE-ProRule" id="PRU01363"/>
    </source>
</evidence>
<dbReference type="InterPro" id="IPR006162">
    <property type="entry name" value="Ppantetheine_attach_site"/>
</dbReference>
<dbReference type="Gene3D" id="1.10.1200.10">
    <property type="entry name" value="ACP-like"/>
    <property type="match status" value="5"/>
</dbReference>
<dbReference type="InterPro" id="IPR020841">
    <property type="entry name" value="PKS_Beta-ketoAc_synthase_dom"/>
</dbReference>
<feature type="active site" description="Proton donor; for dehydratase activity" evidence="9">
    <location>
        <position position="1138"/>
    </location>
</feature>
<dbReference type="SUPFAM" id="SSF53901">
    <property type="entry name" value="Thiolase-like"/>
    <property type="match status" value="5"/>
</dbReference>
<evidence type="ECO:0000256" key="2">
    <source>
        <dbReference type="ARBA" id="ARBA00004792"/>
    </source>
</evidence>
<feature type="domain" description="Ketosynthase family 3 (KS3)" evidence="12">
    <location>
        <begin position="1776"/>
        <end position="2200"/>
    </location>
</feature>
<dbReference type="SUPFAM" id="SSF52151">
    <property type="entry name" value="FabD/lysophospholipase-like"/>
    <property type="match status" value="5"/>
</dbReference>
<dbReference type="Gene3D" id="3.40.47.10">
    <property type="match status" value="5"/>
</dbReference>
<protein>
    <submittedName>
        <fullName evidence="14">Type I polyketide synthase</fullName>
    </submittedName>
</protein>
<evidence type="ECO:0000313" key="15">
    <source>
        <dbReference type="Proteomes" id="UP001596157"/>
    </source>
</evidence>
<dbReference type="SMART" id="SM00825">
    <property type="entry name" value="PKS_KS"/>
    <property type="match status" value="5"/>
</dbReference>
<evidence type="ECO:0000259" key="11">
    <source>
        <dbReference type="PROSITE" id="PS50075"/>
    </source>
</evidence>
<dbReference type="SMART" id="SM01294">
    <property type="entry name" value="PKS_PP_betabranch"/>
    <property type="match status" value="4"/>
</dbReference>
<dbReference type="InterPro" id="IPR049552">
    <property type="entry name" value="PKS_DH_N"/>
</dbReference>
<dbReference type="InterPro" id="IPR014031">
    <property type="entry name" value="Ketoacyl_synth_C"/>
</dbReference>
<evidence type="ECO:0000256" key="6">
    <source>
        <dbReference type="ARBA" id="ARBA00023194"/>
    </source>
</evidence>
<dbReference type="InterPro" id="IPR018201">
    <property type="entry name" value="Ketoacyl_synth_AS"/>
</dbReference>
<feature type="domain" description="Carrier" evidence="11">
    <location>
        <begin position="7356"/>
        <end position="7431"/>
    </location>
</feature>
<dbReference type="Gene3D" id="3.40.50.720">
    <property type="entry name" value="NAD(P)-binding Rossmann-like Domain"/>
    <property type="match status" value="5"/>
</dbReference>
<dbReference type="Pfam" id="PF21089">
    <property type="entry name" value="PKS_DH_N"/>
    <property type="match status" value="1"/>
</dbReference>
<dbReference type="InterPro" id="IPR014043">
    <property type="entry name" value="Acyl_transferase_dom"/>
</dbReference>
<keyword evidence="6" id="KW-0045">Antibiotic biosynthesis</keyword>
<organism evidence="14 15">
    <name type="scientific">Actinokineospora guangxiensis</name>
    <dbReference type="NCBI Taxonomy" id="1490288"/>
    <lineage>
        <taxon>Bacteria</taxon>
        <taxon>Bacillati</taxon>
        <taxon>Actinomycetota</taxon>
        <taxon>Actinomycetes</taxon>
        <taxon>Pseudonocardiales</taxon>
        <taxon>Pseudonocardiaceae</taxon>
        <taxon>Actinokineospora</taxon>
    </lineage>
</organism>
<dbReference type="InterPro" id="IPR036291">
    <property type="entry name" value="NAD(P)-bd_dom_sf"/>
</dbReference>
<dbReference type="InterPro" id="IPR050091">
    <property type="entry name" value="PKS_NRPS_Biosynth_Enz"/>
</dbReference>
<keyword evidence="3" id="KW-0596">Phosphopantetheine</keyword>
<dbReference type="Pfam" id="PF00109">
    <property type="entry name" value="ketoacyl-synt"/>
    <property type="match status" value="5"/>
</dbReference>
<feature type="region of interest" description="N-terminal hotdog fold" evidence="9">
    <location>
        <begin position="950"/>
        <end position="1067"/>
    </location>
</feature>
<dbReference type="SUPFAM" id="SSF55048">
    <property type="entry name" value="Probable ACP-binding domain of malonyl-CoA ACP transacylase"/>
    <property type="match status" value="5"/>
</dbReference>
<dbReference type="NCBIfam" id="NF045894">
    <property type="entry name" value="PKS_plus_SDR"/>
    <property type="match status" value="1"/>
</dbReference>
<feature type="domain" description="Ketosynthase family 3 (KS3)" evidence="12">
    <location>
        <begin position="6017"/>
        <end position="6429"/>
    </location>
</feature>
<dbReference type="Gene3D" id="6.10.140.1830">
    <property type="match status" value="1"/>
</dbReference>
<dbReference type="InterPro" id="IPR049551">
    <property type="entry name" value="PKS_DH_C"/>
</dbReference>
<feature type="domain" description="Ketosynthase family 3 (KS3)" evidence="12">
    <location>
        <begin position="4667"/>
        <end position="5083"/>
    </location>
</feature>
<dbReference type="PROSITE" id="PS00606">
    <property type="entry name" value="KS3_1"/>
    <property type="match status" value="4"/>
</dbReference>
<keyword evidence="4" id="KW-0597">Phosphoprotein</keyword>
<name>A0ABW0EW41_9PSEU</name>
<sequence>MDGLVELGNEERLRDYLRRAGADLVRTRARVRELEEAAAQPLAVVATACRFPGGVGSPAELWQLVADGRDAATDFPTDRGWDLEGLRQEAATGRGGFLGDVAGFDAELFGVSPREALAMDPQQRLLLEVAWEAVERAHLAPSSLRGSRTGVFVGGFAQEYAAGLPREAEDFRLTGNTTSVLSGRLAYFFGTEGPALTVDTACSSSLVALHMAVKALRAGECSTALVGGVTVMATPTMFIDFTRQGGLAADGRCKAFADGADGTGWAEGVGVLVLMRLADALEQGRNVLAVVRGTAVNSDGASNGLTAPNGPSQQRVIRAALADARLSPSDVDMVEAHGTGTVLGDPIEAQALLAAYGQDREEPLRLGSLKSNIGHAQAAAGVGGVIKVIEAMARGVMPATLHVDAPSGKVDWDSGAVRLLTAAEPWPETGRPRRAAVSSFGISGTNAHVILEQAPSADHAAEAHPEPAGEAGAQPSPDSGTRTGAEPEETAPAFLDAPALPWVLSGQSAAALRAQAARLLDHTTGTTGTTGIPGTDDAADIARALAVRAALPHRAVVVGGDRAALVAGLRTVADGEVDGAAVSGMADEDGKVVFVFPGQGSQWSGMGAALWEASPVFRARLAECAEALAPHVDWPVVETVRGLSDTGLDRVDVVQPALFAMMVSLAEVWRAAGVRPAAVIGHSQGEIAAAVVAGGLSLADGARVVALRARAIREVLAGRGGMVSVPLPVAEVRARIAGRDGVSVAAVNGPASVVISGDTAVLDAVLAELTDAGVRAKRVDVDYASHSAHVAEIEERLLADLADLRPLDGQDGTVPFFSTVTGQWQDTAGLDAAYWYRNLRQTVQFGPSVAAMLDAGHAFFVEVSPHPVLQQGLTAATEAAGRGVTVATLRRDDGGASRLLTSLAELAVRGGPVDWTAALPDGDRADLPGYAFQRRRYWPAPRRAAAAGGHPLLGEAVELVGSTAVVFSAVLSVRTHPWLAEHTVGGSVVVPGAALVEMALHAGEHVGHPHLRELTLHAPLVLADGAVRVQVSVDADRAVEVHSRPEGVDLPWTRHAAGSLSADAPAEVPALGAWPPADAEPVDLTGFHDTLAADGYGYGPAFRGMTSAWRRGDDLFAEIALPEPERPDGFGIHPALLDAALHPAALTAGEVRLAGLPFAWTGVTLHATGATSLRVRATQVDGGLAIAAFDPAGAPVAAVDALALRPVTVAAGTAHSQRAALLRMDWTPMAAGAPARCVLVGPADPLGLGLDTAADLDTALDTALAGDADAVVVAVAAESRNAAAEAHTLTAATLDLLRTWLERAPETATLVLVTQDAVPAAPDDVTADIAAAAVWGLVRTAQSEHPGRVVLVDIDGEPASIALVASLAEAGEPQVVVRQGRPLAGRLVRVPAAEGEPVDLGSGTVLVTGGLGALGGRIARHLVDAHGVASIVLAGRRGADTPGAAELLADLAGAGARATAAACDAADPAALADLVAGIADLSAVVHLAGVLDDALLTDLTPEGLAAALRPKVDAAWALHELTEDRDLAAFVLFSSIAGTIGAAGQANYAAANAFLDALAFQRRGHGLAGQSLAWGLWEQRGDMTGHLDERAAARLAATGLLPLSTEDGLALFDAALAAADPVLVPAAVDPAALGGPGVPVVLRELGGRATTRRVAAGAAAAGGDDLAGRLAAMGPAEREKALDTLVTTHAAGVLGFGGPEGIPTRRAFRDLGFDSLTAVDLRNRLNAATGLRLPATAVFDYPTPSALARFLAVELLGADFVGVEAHVPAEPSALDDDPVVIVGMSCRFPGGVDSPDALWRLVADGVDAVGEFPTDRGWDLDRLYHPDPTHQGTSSTRSGGFLPDAGDFDAGFFDIPPREALAMHPQQRLLMEAAWEAFEHAGIDPAAVRGTRTGVFIGATAPDYDPATAEERARLEGLRVTGSAASVMSGRISYFLGLEGPALTIDTSCSSSLVALHSAASAVRNGECGMALVGGVTVLTDPGMFVEFSRQGALSADGRCRAFSDDAGGTGWAEGVGVLIVERLSAARAAGHTVLAVLRGSAVNSDGASNGMTSPNGPAQQRVIRAALADAGLAAADVDAVEAHGTGTKLGDPIELQALLATYGQDRAEPLLLGSIKSNFGHAQWAAGVAGVIKVVMALRHRQLPRTLHAGTPTSRVDWSAGAVRLLTEHTAWPEVDRPRRAGVSSFGLSGTNAHVIIEQSPDEEPAAAEPAAGPVPLTLSARSPQALRAQAARLASFLGENPDVAVASAGRSLLARTAFDHRAVVVGDGDRVHAALRALSAGEPDPAVVTGTASAAGRVVFVFPGQGAQWVGMALRLAEESPVFAGRLAECDEALSFHVPWSVLDVLADADALAKVDVVQPVLWAVMVSLAEVWRSLGVEPAAVVGHSQGEIAAAVVAGALTLDDGARVVALRSKAIAEELEGRGGMGSAALPAAEVQALIDERWAGRVDVAAVNGPATVALSGESDAVDELVAELTARGARARRIPVSYASHCAGVAAVEDRLADVLAGVEPATAEVAFYSSLTGGRVDTAGLDAGYWYRNLRERVDFDAAVRAAIADENTVFVEISPHPVLAASVQDIAESTGAAAMITGTLRREEGDLARVLLSAAELSVRGVAVDWLPLVEGAPRAFIPTYAFEHEHYWVSPAEPAAGDPADERLWAAVTGGDPSAVADLLELSDDRRAALADVLPALSAWRSRRTETSTVDSWWYTEVWRSVPGGAGELSGRWLHVTAEGRADSAVAAELAAAGAEVLALTVTADDDRAALAARLAEVGPLTGVVSSLAAATDAHPAAPALPTGLAATLLLVQALGDAGVDAPLWCLTWGAVPAAPGEAVPEPEQAQIVGLGRVAALEHPRRWGGLVDLGASADGLAAALTSGEDQVAVRAGAVRARRLVRAAGAPAVRRWSPQGTVLVTGGTGALGPHLCRWLAERGARHVVVAARRGPDSPGAVELTAELAAHGTDLEFATCDVTDRAALAALLAAHEVRSVFHAAALTELGSIDASDPADLAAVVDAKVTGARHLHELLGERELDAFVLFSSIAGTWGSGDHAAYAAANAYLDSLAAHRAARGLAATAVRWGIWADEQTMARADVDPEQVRRRGLPFLPVRTALTALGRAVDGLDPVPAVADIDWPTFHAVFTSSRPSRLFAEIPEVRALADEAPAAPRAQVSDVDRAGLLDLVRAEATAALGHRSTEAVAADRAFRETGFDSVTAVDLRNRLVAKTGVALPSTVVFDFPSPAELAAHLHAKLTGADDSVAVATVAARVEDDPIVISGIGCRFPGGVTAPEQLWDLVTARADVVGDLPADRGWDIAGAYDPDPERPGKTYTLRGAFLPEAGDFDAAFFGISPREALAMEPQQRLLLETAWEALERAGIDPRSVRGSTTGVFVGAAYQHYATGVLTNEDGYEAHLLTGRATSIISGRLAYALGTEGPALTLDTGCSSALVALHLAVRAVRDGECERALAGGATVMTSMETLTGFSRQRALSVDGRCKAFSDSADGFGMAEGVGLMVVERLSAARARGREVLAVVRGTAVNSDGASNGMTAPNGRAQQRVIRAALADAGLSAADVDLIEAHGTGTVLGDPIEAGALMATYGQERTSPAWLGSVKSNIGHTQAAAGVAGVIKAVWSMRSGVLPATLHVERPSSHVDWSAGAIELLTEARDWPEGDRPRRAGVSSFGISGTNSHVILEQPPAATPVASAEPGAVPWVLAGATPAALAGQAERLLAVAAAPQDIAGALLDRTRFAHRAVVVGADADERARALSALARGGADPAAVVGSAGAPGPVVFVFPGQGAQWVGMAAGLVAESPVFAERLRECDAALSAHVPWSVLDVLSDADALERVDVVQPVLWAVMVSLAAVWRDLGVEPAAVVGHSQGEIAAAVVAGALSLEDGARVVALRSRAIAEVLEGHGGMASVALPAAEVEVLLQRWEGRAGIAAVNGPGAAVLSGEVDALDEIVAELVAKDVRARRIPVSYASHWPGVDAIAERVVADLADLAPRDADIAFYSALDGARVDTAGLDAGYWFRNLRERVSFQGAVEAALADGHGVFVEVSPHPVLALSVQETAGADVVVTGSLRRDEGGLVRLARSAAELHVRGVAVRWAALLPGAGKADLPTYAFQRERYWPLPDAATTADAWRYRVTWRQVSPPPAAPSGRWLLLSPHGRADDLAALLGPDTVRATEPVDGDFAGVVLVADDPVTAAAAVRAAIAAPLWCVTRGAVAAAPGDPAPEPRAAAVWGLGRVAALEHPDRWGGLIDLPADLDADSAARLAAVLAGASGEDEIAIRAGAVLARRLERAPAGRPALTADLTGTVLITGGTGLLGAHVARRFAEHGAARIVLASRSGEQAPGAADLRAELAASGAEVVIAACDVADRDALAALVAEHPPTAVVHAAGVLDDGVLAALTPERFAGVWRTKVETAEHLDALVPDAAAFVLFSSMAGTVGNPGQANYAAANAALDAIAARRAAAGRSATAIAWGRWADIGMAADAAAVAAGARRDGFRPMAADQAVAALWTAIAAGDTVVAVADVDWARWAESGLRGRSDRLVGDLLPAAPARPEQTGPATRVEHADLLAVVRDRAAAVLGHGDPAAIGVDTRFRDLGFDSLTALEFRNGLAAALGVALPATAVFDYPTPAALAEVLRARLAGESATVAPVTAAVTGDDPVAIVGMACRLPGGVRTTGDYWALLTEGRDAIGPFPADRGWTESDLRESATRAGGFLDGVAEFDAAFFGISPREAIAMDPQQRLLLETAWEALETAGIDPAALRGTATGAFMGTNGHDYDRLLLGSRHEADGHVGTGSAGSVLSGRVAYALGLEGPAVTVDTACSSSLVALHLAGQSVRSGESSLALVGGVSVLSTPWVFTEFSRQGLLSADGRCKAFADGADGTSWSEGVGVLVLERLSDARRNGHEVLAVLRGSAVNQDGASNGLTAPNGPSQERVIRQALANAGLDACDVDFVEAHGTGTALGDPIEARALLNTYGQDRAEPVLIGSVKSNIGHTQAAAGVAGVIKAVLSMRNGVVPPTLHVDAPSSHVDWAEGAVRIAAAAEQWPETGRTRRAAVSSFGVSGTNAHVVLDLPDAEPLAEPVAEIGVVPLVVSAKTETALRRQIERVAAAAGRPVDLAWSLAKRTAFPHRAVLLDGVEIAGTAGERPRVAFAFAGQGSQRAGMGTGLAARFPAYAAAFAAVAAEADALLDVPLAEVVTSAELLARTEYAQPALVAVEIATARLLESWGVTPDVVTGHSVGEIAAAHLAGALTLADAVRLAVVRGRFMQAAPGGGAMAAVEVDAADAALPDGLVVAAVNAPGSIVVSGPADRVDGFAAAWAGRGRRTKRLAVSHAFHSPDMAPAAEALRAELAALRPAAPSVPVVSTLTGRQASAFNADHWADQVLGTVRFADAVRALETDHDVDVVIEIGPDGALTALIRQSTDADAVALLRADRDEETALATGLARAYVRGVAVDWAGVLAGTGGRLGAAPTYPFAPDRHWPEPRQDSGLLDGDLAELAAELALDTDTLGAAIAAWRRKNTADGVLRGLRHRVVHRSVEPGAPAAGHWLALGAGDPWSEAVLDALGVPVTLANDHIPAGEYAGALCFHDDVRGALAVLSDADVRLWCVTRDAGTDRRTGAVRGQARVIALEHPDRWGGVVDLPADLAGVPVDRAFTTGEDDITATAAGLTAPRLARDPEPGRVLAVPATVLVTGASGALGSAAARLLAARGAEHVVLLSRRGGTEALAEEITALGARASVVACDVTDRDALAAVLAEHRPTGVVHAASARLAGASALDALAEWELFAVPGTIAGVWGVAGHADDAAADGAVRALVGRRRAAGKAAALITFSPWSAATPAGADRLRRAGITPLAADIAAPALLSAEDAVIADVDWTKQAALLGRVRIAEDLAGPPPLAARPRAATRAESERELLDLVRASVAAVLGHGSAADVAPDRAFGDLGFDSLTAVELRDRVVAATGVGLPATAVFDHPTPLALRDRLVDALHGSARSEQAPSPAVSAAVEDDPVVVVGVACRFPGGIAGPEDLWALVAEGRDAVAGFPTDRGWDLAGLAGRSATAEGGFLADAADFDADFFGISPREALAMDPQQRVLLETAWEVAERAGIDPTALRGSATGVFVGSTGSDYQPPADLRGHLLMGRAASVLAGRLSYTLGLEGPAVSVDTACSSSLVAMHLAAQALRAGECSLAVAGGVTVMSTPIAFEEFTHQGGLAASGRCRSFADGAEGTGWSEGVALLLLERLSDARRNGREVLAVLRGSAVNSDGASNGLTAPNGPSQERVIRAALTAAGLAPSDVDVVEAHGTGTVLGDPIEAQALLNTYGQDRERPLLLGSVKSNLGHTQAAAGAAGLIKVIEAMRHGTVPATLHVDAPSGKVDWTAGAVELVTEALAWPETGRARRAGISSFGASGTNAHLVVEAPPAVAAPVRADEPDGPAPVLLSAKTPEALRAQARKLLAGAAISGPAADLAFSSATSRAHLPHRAAVVCEDRDGLVRGLTALAAGAPAAELVVGTALPDTRLGLLFSGQGSQRAGMGRGLAARYPVFAAALAEVCAALDAEMATGPGLAAVLAAAEGTGEADLLDRTDVTQPALFAVEVALFRLAESWGLRPDVLIGHSIGEIAAAHVAGVLGLADAARLVAARGRLMGALPVGGAMVAVRATEAEVLPLLPDGVAVAAVNGPASVVLSGAADAVAAVTDRLAALGRKTRGLRVSHAFHSPLMEPMLADFRAVVSALDLRPPTIPVLSTLTGGEADLADPEHWVEQVRRPVRFADAVAAATGRGVTAFVEIGPDGSLAAAARESAPEAFAVGMQRPERDEALAATAALAAAHTRGVAVDWAAVHAGSGARRVPLPTYAFQRERFWPQPQTPVAADRPDHWRYRVEWKPITPAAAPRPGPRLAVIAAGTAEDPWTAALLAALDPAEVLEVDGPDRAAVAERLRGLEPVSSVVSLLGSDDSADQGTAGAVPTSALTTTALAQALGDADVDAPLWCLTKAAVAVAGETPADPARAALWGLGGVLALELPDRWGGLVDLPEQIDAATAATLDAVLADGAEDRVAVRGDAAFGRRIARAAAGDAEWTPTGTVLVTGGTGALGAAVARGLAGAGAEHLVLLSRRGAEAPGAERVRADVEAAGARVSFAACDATDRDALAAVLAGLPDLTAVVHAAGVLDDVIVDSLTPDRFAAVFAAKAAAARTLDELTRDRDLDAFALFSSASGVLGSVGQANYAAANAVLDAIAESRAAAGLRATSIAWGAWAGGGMAADPAARAAAARAGAVPMAPDLAVRLLRAVVAEPQPTAVVADIDWTAFARLRRGPLTADLAGPAGDPASALRAELAAAGSAGKRHALLSLVRGETAAVLRHSGAEKVAAGRSFTDLGFDSLTAVELRDRLAAATGLPLSATLVFDHPTPADLAGHLLSGLVGEQDADVDRDPDLDADESRLRAVLAAVPIEKLRGTDLLDRLIALADPTRTAEDPAPEDDFTGDEDVTDDTDIDGMALEDLVRAALDDRRPHGAD</sequence>
<gene>
    <name evidence="14" type="ORF">ACFPM7_25390</name>
</gene>
<dbReference type="PROSITE" id="PS52019">
    <property type="entry name" value="PKS_MFAS_DH"/>
    <property type="match status" value="1"/>
</dbReference>
<dbReference type="CDD" id="cd00833">
    <property type="entry name" value="PKS"/>
    <property type="match status" value="5"/>
</dbReference>
<dbReference type="InterPro" id="IPR015083">
    <property type="entry name" value="NorB/c/GfsB-D-like_docking"/>
</dbReference>
<comment type="caution">
    <text evidence="14">The sequence shown here is derived from an EMBL/GenBank/DDBJ whole genome shotgun (WGS) entry which is preliminary data.</text>
</comment>
<dbReference type="SMART" id="SM00822">
    <property type="entry name" value="PKS_KR"/>
    <property type="match status" value="5"/>
</dbReference>
<dbReference type="InterPro" id="IPR009081">
    <property type="entry name" value="PP-bd_ACP"/>
</dbReference>
<dbReference type="Pfam" id="PF00698">
    <property type="entry name" value="Acyl_transf_1"/>
    <property type="match status" value="5"/>
</dbReference>
<feature type="domain" description="Carrier" evidence="11">
    <location>
        <begin position="1680"/>
        <end position="1755"/>
    </location>
</feature>
<evidence type="ECO:0000313" key="14">
    <source>
        <dbReference type="EMBL" id="MFC5290401.1"/>
    </source>
</evidence>
<evidence type="ECO:0000256" key="8">
    <source>
        <dbReference type="ARBA" id="ARBA00023315"/>
    </source>
</evidence>
<dbReference type="SUPFAM" id="SSF47336">
    <property type="entry name" value="ACP-like"/>
    <property type="match status" value="5"/>
</dbReference>
<dbReference type="PROSITE" id="PS50075">
    <property type="entry name" value="CARRIER"/>
    <property type="match status" value="5"/>
</dbReference>
<dbReference type="InterPro" id="IPR013968">
    <property type="entry name" value="PKS_KR"/>
</dbReference>
<feature type="domain" description="Carrier" evidence="11">
    <location>
        <begin position="3177"/>
        <end position="3252"/>
    </location>
</feature>
<feature type="domain" description="Ketosynthase family 3 (KS3)" evidence="12">
    <location>
        <begin position="3270"/>
        <end position="3694"/>
    </location>
</feature>
<dbReference type="Gene3D" id="1.10.287.1960">
    <property type="match status" value="1"/>
</dbReference>
<dbReference type="SUPFAM" id="SSF51735">
    <property type="entry name" value="NAD(P)-binding Rossmann-fold domains"/>
    <property type="match status" value="10"/>
</dbReference>
<dbReference type="PROSITE" id="PS00012">
    <property type="entry name" value="PHOSPHOPANTETHEINE"/>
    <property type="match status" value="4"/>
</dbReference>
<dbReference type="InterPro" id="IPR016039">
    <property type="entry name" value="Thiolase-like"/>
</dbReference>
<dbReference type="Pfam" id="PF08659">
    <property type="entry name" value="KR"/>
    <property type="match status" value="5"/>
</dbReference>
<dbReference type="InterPro" id="IPR014030">
    <property type="entry name" value="Ketoacyl_synth_N"/>
</dbReference>
<feature type="domain" description="Ketosynthase family 3 (KS3)" evidence="12">
    <location>
        <begin position="39"/>
        <end position="453"/>
    </location>
</feature>
<dbReference type="Gene3D" id="3.30.70.250">
    <property type="entry name" value="Malonyl-CoA ACP transacylase, ACP-binding"/>
    <property type="match status" value="1"/>
</dbReference>
<dbReference type="InterPro" id="IPR049900">
    <property type="entry name" value="PKS_mFAS_DH"/>
</dbReference>
<dbReference type="InterPro" id="IPR032821">
    <property type="entry name" value="PKS_assoc"/>
</dbReference>
<evidence type="ECO:0000256" key="7">
    <source>
        <dbReference type="ARBA" id="ARBA00023268"/>
    </source>
</evidence>
<dbReference type="EMBL" id="JBHSKF010000016">
    <property type="protein sequence ID" value="MFC5290401.1"/>
    <property type="molecule type" value="Genomic_DNA"/>
</dbReference>
<keyword evidence="7" id="KW-0511">Multifunctional enzyme</keyword>
<comment type="cofactor">
    <cofactor evidence="1">
        <name>pantetheine 4'-phosphate</name>
        <dbReference type="ChEBI" id="CHEBI:47942"/>
    </cofactor>
</comment>
<dbReference type="InterPro" id="IPR041618">
    <property type="entry name" value="PKS_DE"/>
</dbReference>
<feature type="region of interest" description="C-terminal hotdog fold" evidence="9">
    <location>
        <begin position="1079"/>
        <end position="1213"/>
    </location>
</feature>
<dbReference type="InterPro" id="IPR057326">
    <property type="entry name" value="KR_dom"/>
</dbReference>